<keyword evidence="4" id="KW-1185">Reference proteome</keyword>
<sequence length="220" mass="24613">MDRGTQSDQPSFVGSFFSFVLSLEDLRSSKELAEDLIGDKDGLLMFSGLFSVTIIVFIIGGNNKMLCNPIMENALLITQMSNDLISMLNGTRNGAPPATPSLVPYRPNVANWINVIWSTSLTFSLASTFFGIFLRRWAYRYLLNNLRPIDHRIHRHRLKRSEKLDTLRPLALVSLIHLFLPLSVFLFFFGLMIFLVHIGVSPTLVIVSSLVIAGLLVTGV</sequence>
<name>A0A9P5MUB5_9AGAM</name>
<protein>
    <recommendedName>
        <fullName evidence="2">DUF6535 domain-containing protein</fullName>
    </recommendedName>
</protein>
<accession>A0A9P5MUB5</accession>
<keyword evidence="1" id="KW-1133">Transmembrane helix</keyword>
<keyword evidence="1" id="KW-0472">Membrane</keyword>
<keyword evidence="1" id="KW-0812">Transmembrane</keyword>
<evidence type="ECO:0000313" key="3">
    <source>
        <dbReference type="EMBL" id="KAF8478904.1"/>
    </source>
</evidence>
<feature type="domain" description="DUF6535" evidence="2">
    <location>
        <begin position="28"/>
        <end position="196"/>
    </location>
</feature>
<evidence type="ECO:0000313" key="4">
    <source>
        <dbReference type="Proteomes" id="UP000759537"/>
    </source>
</evidence>
<comment type="caution">
    <text evidence="3">The sequence shown here is derived from an EMBL/GenBank/DDBJ whole genome shotgun (WGS) entry which is preliminary data.</text>
</comment>
<gene>
    <name evidence="3" type="ORF">DFH94DRAFT_854019</name>
</gene>
<evidence type="ECO:0000256" key="1">
    <source>
        <dbReference type="SAM" id="Phobius"/>
    </source>
</evidence>
<dbReference type="Proteomes" id="UP000759537">
    <property type="component" value="Unassembled WGS sequence"/>
</dbReference>
<reference evidence="3" key="2">
    <citation type="journal article" date="2020" name="Nat. Commun.">
        <title>Large-scale genome sequencing of mycorrhizal fungi provides insights into the early evolution of symbiotic traits.</title>
        <authorList>
            <person name="Miyauchi S."/>
            <person name="Kiss E."/>
            <person name="Kuo A."/>
            <person name="Drula E."/>
            <person name="Kohler A."/>
            <person name="Sanchez-Garcia M."/>
            <person name="Morin E."/>
            <person name="Andreopoulos B."/>
            <person name="Barry K.W."/>
            <person name="Bonito G."/>
            <person name="Buee M."/>
            <person name="Carver A."/>
            <person name="Chen C."/>
            <person name="Cichocki N."/>
            <person name="Clum A."/>
            <person name="Culley D."/>
            <person name="Crous P.W."/>
            <person name="Fauchery L."/>
            <person name="Girlanda M."/>
            <person name="Hayes R.D."/>
            <person name="Keri Z."/>
            <person name="LaButti K."/>
            <person name="Lipzen A."/>
            <person name="Lombard V."/>
            <person name="Magnuson J."/>
            <person name="Maillard F."/>
            <person name="Murat C."/>
            <person name="Nolan M."/>
            <person name="Ohm R.A."/>
            <person name="Pangilinan J."/>
            <person name="Pereira M.F."/>
            <person name="Perotto S."/>
            <person name="Peter M."/>
            <person name="Pfister S."/>
            <person name="Riley R."/>
            <person name="Sitrit Y."/>
            <person name="Stielow J.B."/>
            <person name="Szollosi G."/>
            <person name="Zifcakova L."/>
            <person name="Stursova M."/>
            <person name="Spatafora J.W."/>
            <person name="Tedersoo L."/>
            <person name="Vaario L.M."/>
            <person name="Yamada A."/>
            <person name="Yan M."/>
            <person name="Wang P."/>
            <person name="Xu J."/>
            <person name="Bruns T."/>
            <person name="Baldrian P."/>
            <person name="Vilgalys R."/>
            <person name="Dunand C."/>
            <person name="Henrissat B."/>
            <person name="Grigoriev I.V."/>
            <person name="Hibbett D."/>
            <person name="Nagy L.G."/>
            <person name="Martin F.M."/>
        </authorList>
    </citation>
    <scope>NUCLEOTIDE SEQUENCE</scope>
    <source>
        <strain evidence="3">Prilba</strain>
    </source>
</reference>
<organism evidence="3 4">
    <name type="scientific">Russula ochroleuca</name>
    <dbReference type="NCBI Taxonomy" id="152965"/>
    <lineage>
        <taxon>Eukaryota</taxon>
        <taxon>Fungi</taxon>
        <taxon>Dikarya</taxon>
        <taxon>Basidiomycota</taxon>
        <taxon>Agaricomycotina</taxon>
        <taxon>Agaricomycetes</taxon>
        <taxon>Russulales</taxon>
        <taxon>Russulaceae</taxon>
        <taxon>Russula</taxon>
    </lineage>
</organism>
<dbReference type="AlphaFoldDB" id="A0A9P5MUB5"/>
<evidence type="ECO:0000259" key="2">
    <source>
        <dbReference type="Pfam" id="PF20153"/>
    </source>
</evidence>
<dbReference type="EMBL" id="WHVB01000010">
    <property type="protein sequence ID" value="KAF8478904.1"/>
    <property type="molecule type" value="Genomic_DNA"/>
</dbReference>
<proteinExistence type="predicted"/>
<dbReference type="OrthoDB" id="3226087at2759"/>
<feature type="transmembrane region" description="Helical" evidence="1">
    <location>
        <begin position="43"/>
        <end position="61"/>
    </location>
</feature>
<reference evidence="3" key="1">
    <citation type="submission" date="2019-10" db="EMBL/GenBank/DDBJ databases">
        <authorList>
            <consortium name="DOE Joint Genome Institute"/>
            <person name="Kuo A."/>
            <person name="Miyauchi S."/>
            <person name="Kiss E."/>
            <person name="Drula E."/>
            <person name="Kohler A."/>
            <person name="Sanchez-Garcia M."/>
            <person name="Andreopoulos B."/>
            <person name="Barry K.W."/>
            <person name="Bonito G."/>
            <person name="Buee M."/>
            <person name="Carver A."/>
            <person name="Chen C."/>
            <person name="Cichocki N."/>
            <person name="Clum A."/>
            <person name="Culley D."/>
            <person name="Crous P.W."/>
            <person name="Fauchery L."/>
            <person name="Girlanda M."/>
            <person name="Hayes R."/>
            <person name="Keri Z."/>
            <person name="LaButti K."/>
            <person name="Lipzen A."/>
            <person name="Lombard V."/>
            <person name="Magnuson J."/>
            <person name="Maillard F."/>
            <person name="Morin E."/>
            <person name="Murat C."/>
            <person name="Nolan M."/>
            <person name="Ohm R."/>
            <person name="Pangilinan J."/>
            <person name="Pereira M."/>
            <person name="Perotto S."/>
            <person name="Peter M."/>
            <person name="Riley R."/>
            <person name="Sitrit Y."/>
            <person name="Stielow B."/>
            <person name="Szollosi G."/>
            <person name="Zifcakova L."/>
            <person name="Stursova M."/>
            <person name="Spatafora J.W."/>
            <person name="Tedersoo L."/>
            <person name="Vaario L.-M."/>
            <person name="Yamada A."/>
            <person name="Yan M."/>
            <person name="Wang P."/>
            <person name="Xu J."/>
            <person name="Bruns T."/>
            <person name="Baldrian P."/>
            <person name="Vilgalys R."/>
            <person name="Henrissat B."/>
            <person name="Grigoriev I.V."/>
            <person name="Hibbett D."/>
            <person name="Nagy L.G."/>
            <person name="Martin F.M."/>
        </authorList>
    </citation>
    <scope>NUCLEOTIDE SEQUENCE</scope>
    <source>
        <strain evidence="3">Prilba</strain>
    </source>
</reference>
<feature type="transmembrane region" description="Helical" evidence="1">
    <location>
        <begin position="167"/>
        <end position="188"/>
    </location>
</feature>
<dbReference type="Pfam" id="PF20153">
    <property type="entry name" value="DUF6535"/>
    <property type="match status" value="1"/>
</dbReference>
<feature type="transmembrane region" description="Helical" evidence="1">
    <location>
        <begin position="194"/>
        <end position="217"/>
    </location>
</feature>
<dbReference type="InterPro" id="IPR045338">
    <property type="entry name" value="DUF6535"/>
</dbReference>
<feature type="transmembrane region" description="Helical" evidence="1">
    <location>
        <begin position="112"/>
        <end position="134"/>
    </location>
</feature>